<evidence type="ECO:0000256" key="1">
    <source>
        <dbReference type="SAM" id="MobiDB-lite"/>
    </source>
</evidence>
<sequence>MHAWRRRRSPERKRKSKPRSQHISRRSLPLSAALWSGKAPSGVCQRARIKWQSQARRSTTTVKNASAARDLLRSKGAEQFYKGNPDGNPQTLTAPQLHCSRDLPFAQNPMRVCPLLGLPNPPEADPADRTLEGKVGRHRRRGGRGVRCCLSEKTCRPVVRSAVRHWQLLAPHSTGRGQRAALLKMDLDCLAPAGLSRRLAAQSLSPSQASNAALIIARVRSEDVGAQGCHAAITAALTESTLIIHANEKVPESLKFPHDRLGYDQDSVGLFQHRAVYYPDIACDMDPGCSAGLFLADMKRVPNWQTMSVGVLVQKVQRSERPERFFLFVEQALNICAEHGV</sequence>
<protein>
    <submittedName>
        <fullName evidence="2">Uncharacterized protein</fullName>
    </submittedName>
</protein>
<organism evidence="2 3">
    <name type="scientific">Moelleriella libera RCEF 2490</name>
    <dbReference type="NCBI Taxonomy" id="1081109"/>
    <lineage>
        <taxon>Eukaryota</taxon>
        <taxon>Fungi</taxon>
        <taxon>Dikarya</taxon>
        <taxon>Ascomycota</taxon>
        <taxon>Pezizomycotina</taxon>
        <taxon>Sordariomycetes</taxon>
        <taxon>Hypocreomycetidae</taxon>
        <taxon>Hypocreales</taxon>
        <taxon>Clavicipitaceae</taxon>
        <taxon>Moelleriella</taxon>
    </lineage>
</organism>
<gene>
    <name evidence="2" type="ORF">AAL_05367</name>
</gene>
<evidence type="ECO:0000313" key="2">
    <source>
        <dbReference type="EMBL" id="KZZ94400.1"/>
    </source>
</evidence>
<evidence type="ECO:0000313" key="3">
    <source>
        <dbReference type="Proteomes" id="UP000078544"/>
    </source>
</evidence>
<dbReference type="AlphaFoldDB" id="A0A166P4H5"/>
<feature type="compositionally biased region" description="Basic residues" evidence="1">
    <location>
        <begin position="1"/>
        <end position="25"/>
    </location>
</feature>
<comment type="caution">
    <text evidence="2">The sequence shown here is derived from an EMBL/GenBank/DDBJ whole genome shotgun (WGS) entry which is preliminary data.</text>
</comment>
<proteinExistence type="predicted"/>
<feature type="region of interest" description="Disordered" evidence="1">
    <location>
        <begin position="1"/>
        <end position="29"/>
    </location>
</feature>
<dbReference type="Proteomes" id="UP000078544">
    <property type="component" value="Unassembled WGS sequence"/>
</dbReference>
<reference evidence="2 3" key="1">
    <citation type="journal article" date="2016" name="Genome Biol. Evol.">
        <title>Divergent and convergent evolution of fungal pathogenicity.</title>
        <authorList>
            <person name="Shang Y."/>
            <person name="Xiao G."/>
            <person name="Zheng P."/>
            <person name="Cen K."/>
            <person name="Zhan S."/>
            <person name="Wang C."/>
        </authorList>
    </citation>
    <scope>NUCLEOTIDE SEQUENCE [LARGE SCALE GENOMIC DNA]</scope>
    <source>
        <strain evidence="2 3">RCEF 2490</strain>
    </source>
</reference>
<dbReference type="OrthoDB" id="2251794at2759"/>
<dbReference type="EMBL" id="AZGY01000011">
    <property type="protein sequence ID" value="KZZ94400.1"/>
    <property type="molecule type" value="Genomic_DNA"/>
</dbReference>
<name>A0A166P4H5_9HYPO</name>
<accession>A0A166P4H5</accession>
<keyword evidence="3" id="KW-1185">Reference proteome</keyword>